<gene>
    <name evidence="4" type="ORF">Selli1_28110</name>
</gene>
<dbReference type="Proteomes" id="UP001145145">
    <property type="component" value="Unassembled WGS sequence"/>
</dbReference>
<dbReference type="InterPro" id="IPR051158">
    <property type="entry name" value="Metallophosphoesterase_sf"/>
</dbReference>
<dbReference type="GO" id="GO:0009245">
    <property type="term" value="P:lipid A biosynthetic process"/>
    <property type="evidence" value="ECO:0007669"/>
    <property type="project" value="TreeGrafter"/>
</dbReference>
<evidence type="ECO:0000313" key="5">
    <source>
        <dbReference type="Proteomes" id="UP001145145"/>
    </source>
</evidence>
<dbReference type="PANTHER" id="PTHR31302">
    <property type="entry name" value="TRANSMEMBRANE PROTEIN WITH METALLOPHOSPHOESTERASE DOMAIN-RELATED"/>
    <property type="match status" value="1"/>
</dbReference>
<feature type="domain" description="Calcineurin-like phosphoesterase" evidence="3">
    <location>
        <begin position="45"/>
        <end position="235"/>
    </location>
</feature>
<dbReference type="InterPro" id="IPR004843">
    <property type="entry name" value="Calcineurin-like_PHP"/>
</dbReference>
<name>A0A9W6C8A3_9FIRM</name>
<dbReference type="GO" id="GO:0008758">
    <property type="term" value="F:UDP-2,3-diacylglucosamine hydrolase activity"/>
    <property type="evidence" value="ECO:0007669"/>
    <property type="project" value="TreeGrafter"/>
</dbReference>
<dbReference type="InterPro" id="IPR029052">
    <property type="entry name" value="Metallo-depent_PP-like"/>
</dbReference>
<keyword evidence="2" id="KW-0378">Hydrolase</keyword>
<dbReference type="RefSeq" id="WP_281873573.1">
    <property type="nucleotide sequence ID" value="NZ_BSBO01000033.1"/>
</dbReference>
<dbReference type="Pfam" id="PF00149">
    <property type="entry name" value="Metallophos"/>
    <property type="match status" value="1"/>
</dbReference>
<reference evidence="4 5" key="1">
    <citation type="journal article" date="2023" name="Int. J. Syst. Evol. Microbiol.">
        <title>Sellimonas catena sp. nov., isolated from human faeces.</title>
        <authorList>
            <person name="Hisatomi A."/>
            <person name="Ohkuma M."/>
            <person name="Sakamoto M."/>
        </authorList>
    </citation>
    <scope>NUCLEOTIDE SEQUENCE [LARGE SCALE GENOMIC DNA]</scope>
    <source>
        <strain evidence="4 5">12EGH17</strain>
    </source>
</reference>
<evidence type="ECO:0000256" key="1">
    <source>
        <dbReference type="ARBA" id="ARBA00022723"/>
    </source>
</evidence>
<dbReference type="PANTHER" id="PTHR31302:SF31">
    <property type="entry name" value="PHOSPHODIESTERASE YAEI"/>
    <property type="match status" value="1"/>
</dbReference>
<evidence type="ECO:0000259" key="3">
    <source>
        <dbReference type="Pfam" id="PF00149"/>
    </source>
</evidence>
<protein>
    <submittedName>
        <fullName evidence="4">Phosphoesterase</fullName>
    </submittedName>
</protein>
<organism evidence="4 5">
    <name type="scientific">Sellimonas catena</name>
    <dbReference type="NCBI Taxonomy" id="2994035"/>
    <lineage>
        <taxon>Bacteria</taxon>
        <taxon>Bacillati</taxon>
        <taxon>Bacillota</taxon>
        <taxon>Clostridia</taxon>
        <taxon>Lachnospirales</taxon>
        <taxon>Lachnospiraceae</taxon>
        <taxon>Sellimonas</taxon>
    </lineage>
</organism>
<keyword evidence="5" id="KW-1185">Reference proteome</keyword>
<dbReference type="AlphaFoldDB" id="A0A9W6C8A3"/>
<dbReference type="Gene3D" id="3.60.21.10">
    <property type="match status" value="1"/>
</dbReference>
<dbReference type="GO" id="GO:0016020">
    <property type="term" value="C:membrane"/>
    <property type="evidence" value="ECO:0007669"/>
    <property type="project" value="GOC"/>
</dbReference>
<dbReference type="SUPFAM" id="SSF56300">
    <property type="entry name" value="Metallo-dependent phosphatases"/>
    <property type="match status" value="1"/>
</dbReference>
<sequence length="299" mass="33565">MITVIVCLFFLALLVLLRIFYENHTFVVTRYDVDSGTNGTGDDWKIVFLSDLHNQEYGEGNEKLLRAVRDEKPDLILVGGDMLIRSTGEKSEKAARFMEQLPSIAPVYCANGNHEQKMKECEEEYGKAYQNYKKRLVDAGIHMLENEACTLKLGGQNVQIGGLEIPVSFFAKQVPWKHYDSFCDESPEQLMPEQFDMRPVKDGGPYKILLAHQALYAETYADWGMNLVLCGHLHGGVVRLPGIGGIISPQLTLFPKYSGEHSRRGESDIIVSKGLGGHSIPIRLFDRAEVVVICGRQEK</sequence>
<keyword evidence="1" id="KW-0479">Metal-binding</keyword>
<comment type="caution">
    <text evidence="4">The sequence shown here is derived from an EMBL/GenBank/DDBJ whole genome shotgun (WGS) entry which is preliminary data.</text>
</comment>
<evidence type="ECO:0000256" key="2">
    <source>
        <dbReference type="ARBA" id="ARBA00022801"/>
    </source>
</evidence>
<accession>A0A9W6C8A3</accession>
<dbReference type="EMBL" id="BSBO01000033">
    <property type="protein sequence ID" value="GLG05637.1"/>
    <property type="molecule type" value="Genomic_DNA"/>
</dbReference>
<dbReference type="GO" id="GO:0046872">
    <property type="term" value="F:metal ion binding"/>
    <property type="evidence" value="ECO:0007669"/>
    <property type="project" value="UniProtKB-KW"/>
</dbReference>
<proteinExistence type="predicted"/>
<evidence type="ECO:0000313" key="4">
    <source>
        <dbReference type="EMBL" id="GLG05637.1"/>
    </source>
</evidence>